<comment type="caution">
    <text evidence="1">The sequence shown here is derived from an EMBL/GenBank/DDBJ whole genome shotgun (WGS) entry which is preliminary data.</text>
</comment>
<evidence type="ECO:0000313" key="2">
    <source>
        <dbReference type="Proteomes" id="UP000284375"/>
    </source>
</evidence>
<dbReference type="EMBL" id="LJZO01000061">
    <property type="protein sequence ID" value="ROV89029.1"/>
    <property type="molecule type" value="Genomic_DNA"/>
</dbReference>
<keyword evidence="2" id="KW-1185">Reference proteome</keyword>
<sequence length="271" mass="31541">MANLCHAVEHIPDAAAVTSAKDMYTRLKTTAPDLVSDFDQKYDAWKKTWDRDNVNVNVNIGSEYDALVALGPKVMPLIVYRMTSGDDFMAVDLRMTTYYRAIELKSSWQLILSADNELEDPLYKVEVEEPKDICKYKLATKEIVDMHSERSVQVKNALIAWAEFRFQHQHYQSSFHFTEGEAYWTLVDMGQGIIAPMMLEYYNDIGGWWHELLHELVHGKKSEARVFFKPVLFAEWKDWFEHKDHKDAPEGPDARARWGYGYRADDFRPTS</sequence>
<reference evidence="1 2" key="1">
    <citation type="submission" date="2015-09" db="EMBL/GenBank/DDBJ databases">
        <title>Host preference determinants of Valsa canker pathogens revealed by comparative genomics.</title>
        <authorList>
            <person name="Yin Z."/>
            <person name="Huang L."/>
        </authorList>
    </citation>
    <scope>NUCLEOTIDE SEQUENCE [LARGE SCALE GENOMIC DNA]</scope>
    <source>
        <strain evidence="1 2">YSFL</strain>
    </source>
</reference>
<name>A0A423VDJ5_CYTCH</name>
<dbReference type="STRING" id="252740.A0A423VDJ5"/>
<protein>
    <submittedName>
        <fullName evidence="1">Uncharacterized protein</fullName>
    </submittedName>
</protein>
<accession>A0A423VDJ5</accession>
<organism evidence="1 2">
    <name type="scientific">Cytospora chrysosperma</name>
    <name type="common">Cytospora canker fungus</name>
    <name type="synonym">Sphaeria chrysosperma</name>
    <dbReference type="NCBI Taxonomy" id="252740"/>
    <lineage>
        <taxon>Eukaryota</taxon>
        <taxon>Fungi</taxon>
        <taxon>Dikarya</taxon>
        <taxon>Ascomycota</taxon>
        <taxon>Pezizomycotina</taxon>
        <taxon>Sordariomycetes</taxon>
        <taxon>Sordariomycetidae</taxon>
        <taxon>Diaporthales</taxon>
        <taxon>Cytosporaceae</taxon>
        <taxon>Cytospora</taxon>
    </lineage>
</organism>
<gene>
    <name evidence="1" type="ORF">VSDG_08744</name>
</gene>
<dbReference type="AlphaFoldDB" id="A0A423VDJ5"/>
<dbReference type="Proteomes" id="UP000284375">
    <property type="component" value="Unassembled WGS sequence"/>
</dbReference>
<evidence type="ECO:0000313" key="1">
    <source>
        <dbReference type="EMBL" id="ROV89029.1"/>
    </source>
</evidence>
<proteinExistence type="predicted"/>
<dbReference type="OrthoDB" id="4757738at2759"/>